<dbReference type="NCBIfam" id="NF010340">
    <property type="entry name" value="PRK13768.1-2"/>
    <property type="match status" value="1"/>
</dbReference>
<dbReference type="Pfam" id="PF03029">
    <property type="entry name" value="ATP_bind_1"/>
    <property type="match status" value="1"/>
</dbReference>
<organism evidence="6 7">
    <name type="scientific">Nitrosopumilus zosterae</name>
    <dbReference type="NCBI Taxonomy" id="718286"/>
    <lineage>
        <taxon>Archaea</taxon>
        <taxon>Nitrososphaerota</taxon>
        <taxon>Nitrososphaeria</taxon>
        <taxon>Nitrosopumilales</taxon>
        <taxon>Nitrosopumilaceae</taxon>
        <taxon>Nitrosopumilus</taxon>
    </lineage>
</organism>
<dbReference type="AlphaFoldDB" id="A0A2S2KTY8"/>
<reference evidence="6 7" key="1">
    <citation type="submission" date="2018-05" db="EMBL/GenBank/DDBJ databases">
        <title>genome sequencing of Nitrosopumilus sp. NM25.</title>
        <authorList>
            <person name="Mori K."/>
            <person name="Nakagawa T."/>
        </authorList>
    </citation>
    <scope>NUCLEOTIDE SEQUENCE [LARGE SCALE GENOMIC DNA]</scope>
    <source>
        <strain evidence="6 7">NM25</strain>
    </source>
</reference>
<name>A0A2S2KTY8_9ARCH</name>
<dbReference type="SMART" id="SM00382">
    <property type="entry name" value="AAA"/>
    <property type="match status" value="1"/>
</dbReference>
<keyword evidence="3" id="KW-0378">Hydrolase</keyword>
<evidence type="ECO:0000259" key="5">
    <source>
        <dbReference type="SMART" id="SM00382"/>
    </source>
</evidence>
<dbReference type="PANTHER" id="PTHR21231">
    <property type="entry name" value="XPA-BINDING PROTEIN 1-RELATED"/>
    <property type="match status" value="1"/>
</dbReference>
<accession>A0A2S2KTY8</accession>
<keyword evidence="7" id="KW-1185">Reference proteome</keyword>
<proteinExistence type="inferred from homology"/>
<dbReference type="PANTHER" id="PTHR21231:SF8">
    <property type="entry name" value="GPN-LOOP GTPASE 1"/>
    <property type="match status" value="1"/>
</dbReference>
<sequence length="263" mass="28817">MKYKQIKNQTGLKTIFISGTAGSGKSLLTSKLHDYYTKNGAFVAVLNLDPGVENIPYTCDVDVRDYVDIVSIMHQYDLGPNGAMIMANDLIASKIDDIQNEVNRINPDYLIVDTPGQIELFAYRSSGRFLVENISSDEKTNIFLFDGALVTTPVNFVSIALLATSIRLRLNLSTINVVTKIDLIQDKLKEILQWSTNLNTLENAIAKEADGDTYSLTTNILRGLNLGGFAQGLIPISNVTGEGLVNLQGALSRILNLGEEVED</sequence>
<dbReference type="GO" id="GO:0005525">
    <property type="term" value="F:GTP binding"/>
    <property type="evidence" value="ECO:0007669"/>
    <property type="project" value="UniProtKB-KW"/>
</dbReference>
<dbReference type="Gene3D" id="3.40.50.300">
    <property type="entry name" value="P-loop containing nucleotide triphosphate hydrolases"/>
    <property type="match status" value="1"/>
</dbReference>
<evidence type="ECO:0000313" key="6">
    <source>
        <dbReference type="EMBL" id="GBH35027.1"/>
    </source>
</evidence>
<keyword evidence="4" id="KW-0342">GTP-binding</keyword>
<evidence type="ECO:0000313" key="7">
    <source>
        <dbReference type="Proteomes" id="UP000245829"/>
    </source>
</evidence>
<evidence type="ECO:0000256" key="3">
    <source>
        <dbReference type="ARBA" id="ARBA00022801"/>
    </source>
</evidence>
<comment type="caution">
    <text evidence="6">The sequence shown here is derived from an EMBL/GenBank/DDBJ whole genome shotgun (WGS) entry which is preliminary data.</text>
</comment>
<comment type="similarity">
    <text evidence="1">Belongs to the GPN-loop GTPase family.</text>
</comment>
<evidence type="ECO:0000256" key="2">
    <source>
        <dbReference type="ARBA" id="ARBA00022741"/>
    </source>
</evidence>
<dbReference type="EMBL" id="BGKI01000010">
    <property type="protein sequence ID" value="GBH35027.1"/>
    <property type="molecule type" value="Genomic_DNA"/>
</dbReference>
<dbReference type="InterPro" id="IPR027417">
    <property type="entry name" value="P-loop_NTPase"/>
</dbReference>
<gene>
    <name evidence="6" type="ORF">NZNM25_18180</name>
</gene>
<dbReference type="GO" id="GO:0003924">
    <property type="term" value="F:GTPase activity"/>
    <property type="evidence" value="ECO:0007669"/>
    <property type="project" value="TreeGrafter"/>
</dbReference>
<feature type="domain" description="AAA+ ATPase" evidence="5">
    <location>
        <begin position="11"/>
        <end position="240"/>
    </location>
</feature>
<protein>
    <submittedName>
        <fullName evidence="6">GTPase</fullName>
    </submittedName>
</protein>
<dbReference type="SUPFAM" id="SSF52540">
    <property type="entry name" value="P-loop containing nucleoside triphosphate hydrolases"/>
    <property type="match status" value="1"/>
</dbReference>
<evidence type="ECO:0000256" key="1">
    <source>
        <dbReference type="ARBA" id="ARBA00005290"/>
    </source>
</evidence>
<keyword evidence="2" id="KW-0547">Nucleotide-binding</keyword>
<evidence type="ECO:0000256" key="4">
    <source>
        <dbReference type="ARBA" id="ARBA00023134"/>
    </source>
</evidence>
<dbReference type="Proteomes" id="UP000245829">
    <property type="component" value="Unassembled WGS sequence"/>
</dbReference>
<dbReference type="InterPro" id="IPR004130">
    <property type="entry name" value="Gpn"/>
</dbReference>
<dbReference type="InterPro" id="IPR003593">
    <property type="entry name" value="AAA+_ATPase"/>
</dbReference>